<comment type="subcellular location">
    <subcellularLocation>
        <location evidence="1">Nucleus</location>
    </subcellularLocation>
</comment>
<evidence type="ECO:0000313" key="9">
    <source>
        <dbReference type="EMBL" id="WFD48305.1"/>
    </source>
</evidence>
<keyword evidence="4" id="KW-0539">Nucleus</keyword>
<dbReference type="PANTHER" id="PTHR21242">
    <property type="entry name" value="TRANSCRIPTION INITIATION FACTOR TFIID SUBUNIT 10"/>
    <property type="match status" value="1"/>
</dbReference>
<protein>
    <recommendedName>
        <fullName evidence="8">CBS domain-containing protein</fullName>
    </recommendedName>
</protein>
<evidence type="ECO:0000256" key="5">
    <source>
        <dbReference type="ARBA" id="ARBA00025730"/>
    </source>
</evidence>
<dbReference type="PRINTS" id="PR01443">
    <property type="entry name" value="TFIID30KDSUB"/>
</dbReference>
<proteinExistence type="inferred from homology"/>
<evidence type="ECO:0000256" key="2">
    <source>
        <dbReference type="ARBA" id="ARBA00023015"/>
    </source>
</evidence>
<evidence type="ECO:0000313" key="10">
    <source>
        <dbReference type="Proteomes" id="UP000818624"/>
    </source>
</evidence>
<keyword evidence="10" id="KW-1185">Reference proteome</keyword>
<evidence type="ECO:0000256" key="4">
    <source>
        <dbReference type="ARBA" id="ARBA00023242"/>
    </source>
</evidence>
<dbReference type="EMBL" id="CP046236">
    <property type="protein sequence ID" value="WFD48305.1"/>
    <property type="molecule type" value="Genomic_DNA"/>
</dbReference>
<comment type="similarity">
    <text evidence="5">Belongs to the TAF10 family.</text>
</comment>
<evidence type="ECO:0000259" key="8">
    <source>
        <dbReference type="PROSITE" id="PS51371"/>
    </source>
</evidence>
<dbReference type="Pfam" id="PF00571">
    <property type="entry name" value="CBS"/>
    <property type="match status" value="1"/>
</dbReference>
<dbReference type="CDD" id="cd07982">
    <property type="entry name" value="HFD_TAF10"/>
    <property type="match status" value="1"/>
</dbReference>
<dbReference type="InterPro" id="IPR046342">
    <property type="entry name" value="CBS_dom_sf"/>
</dbReference>
<organism evidence="9 10">
    <name type="scientific">Malassezia furfur</name>
    <name type="common">Pityriasis versicolor infection agent</name>
    <name type="synonym">Pityrosporum furfur</name>
    <dbReference type="NCBI Taxonomy" id="55194"/>
    <lineage>
        <taxon>Eukaryota</taxon>
        <taxon>Fungi</taxon>
        <taxon>Dikarya</taxon>
        <taxon>Basidiomycota</taxon>
        <taxon>Ustilaginomycotina</taxon>
        <taxon>Malasseziomycetes</taxon>
        <taxon>Malasseziales</taxon>
        <taxon>Malasseziaceae</taxon>
        <taxon>Malassezia</taxon>
    </lineage>
</organism>
<evidence type="ECO:0000256" key="6">
    <source>
        <dbReference type="PROSITE-ProRule" id="PRU00703"/>
    </source>
</evidence>
<dbReference type="InterPro" id="IPR003923">
    <property type="entry name" value="TAF10"/>
</dbReference>
<keyword evidence="3" id="KW-0804">Transcription</keyword>
<dbReference type="SUPFAM" id="SSF54631">
    <property type="entry name" value="CBS-domain pair"/>
    <property type="match status" value="1"/>
</dbReference>
<accession>A0ABY8EV45</accession>
<keyword evidence="6" id="KW-0129">CBS domain</keyword>
<evidence type="ECO:0000256" key="7">
    <source>
        <dbReference type="SAM" id="MobiDB-lite"/>
    </source>
</evidence>
<name>A0ABY8EV45_MALFU</name>
<reference evidence="9 10" key="1">
    <citation type="journal article" date="2020" name="Elife">
        <title>Loss of centromere function drives karyotype evolution in closely related Malassezia species.</title>
        <authorList>
            <person name="Sankaranarayanan S.R."/>
            <person name="Ianiri G."/>
            <person name="Coelho M.A."/>
            <person name="Reza M.H."/>
            <person name="Thimmappa B.C."/>
            <person name="Ganguly P."/>
            <person name="Vadnala R.N."/>
            <person name="Sun S."/>
            <person name="Siddharthan R."/>
            <person name="Tellgren-Roth C."/>
            <person name="Dawson T.L."/>
            <person name="Heitman J."/>
            <person name="Sanyal K."/>
        </authorList>
    </citation>
    <scope>NUCLEOTIDE SEQUENCE [LARGE SCALE GENOMIC DNA]</scope>
    <source>
        <strain evidence="9">CBS14141</strain>
    </source>
</reference>
<dbReference type="InterPro" id="IPR000644">
    <property type="entry name" value="CBS_dom"/>
</dbReference>
<gene>
    <name evidence="9" type="ORF">GLX27_002974</name>
</gene>
<evidence type="ECO:0000256" key="1">
    <source>
        <dbReference type="ARBA" id="ARBA00004123"/>
    </source>
</evidence>
<dbReference type="Pfam" id="PF03540">
    <property type="entry name" value="TAF10"/>
    <property type="match status" value="1"/>
</dbReference>
<evidence type="ECO:0000256" key="3">
    <source>
        <dbReference type="ARBA" id="ARBA00023163"/>
    </source>
</evidence>
<dbReference type="PANTHER" id="PTHR21242:SF0">
    <property type="entry name" value="TRANSCRIPTION INITIATION FACTOR TFIID SUBUNIT 10"/>
    <property type="match status" value="1"/>
</dbReference>
<feature type="region of interest" description="Disordered" evidence="7">
    <location>
        <begin position="1"/>
        <end position="28"/>
    </location>
</feature>
<feature type="compositionally biased region" description="Acidic residues" evidence="7">
    <location>
        <begin position="1"/>
        <end position="10"/>
    </location>
</feature>
<sequence>MGDKMEEDAPGPETRVPAPQKTPTVDESLEVSDALKRQFHGATVRQLNLLPPATASPDTPVSTALPMARAHGGQCILIVDDQKLRGFVEMVDLVIAETEERLDTPLRELQRPFAGTKEAPTKPETYRVITPETELAELSVFFETHAFALVTDAERTSVESVATPADLARYVEAAPVPSTLDARAAEEARKDRSLADMLRMLEQFSPLIPDEVTDFYLERAGFQSNDVRLKRLLALATEKFVADIASDAFQYARIRTNAGPSRARPGAGRVCGFD</sequence>
<dbReference type="SMART" id="SM00116">
    <property type="entry name" value="CBS"/>
    <property type="match status" value="1"/>
</dbReference>
<dbReference type="PROSITE" id="PS51371">
    <property type="entry name" value="CBS"/>
    <property type="match status" value="1"/>
</dbReference>
<keyword evidence="2" id="KW-0805">Transcription regulation</keyword>
<dbReference type="Proteomes" id="UP000818624">
    <property type="component" value="Chromosome 3"/>
</dbReference>
<dbReference type="Gene3D" id="3.10.580.10">
    <property type="entry name" value="CBS-domain"/>
    <property type="match status" value="1"/>
</dbReference>
<feature type="domain" description="CBS" evidence="8">
    <location>
        <begin position="47"/>
        <end position="104"/>
    </location>
</feature>